<dbReference type="AlphaFoldDB" id="A0A1E4TSC6"/>
<dbReference type="Gene3D" id="6.10.140.1190">
    <property type="match status" value="1"/>
</dbReference>
<reference evidence="2" key="1">
    <citation type="submission" date="2016-05" db="EMBL/GenBank/DDBJ databases">
        <title>Comparative genomics of biotechnologically important yeasts.</title>
        <authorList>
            <consortium name="DOE Joint Genome Institute"/>
            <person name="Riley R."/>
            <person name="Haridas S."/>
            <person name="Wolfe K.H."/>
            <person name="Lopes M.R."/>
            <person name="Hittinger C.T."/>
            <person name="Goker M."/>
            <person name="Salamov A."/>
            <person name="Wisecaver J."/>
            <person name="Long T.M."/>
            <person name="Aerts A.L."/>
            <person name="Barry K."/>
            <person name="Choi C."/>
            <person name="Clum A."/>
            <person name="Coughlan A.Y."/>
            <person name="Deshpande S."/>
            <person name="Douglass A.P."/>
            <person name="Hanson S.J."/>
            <person name="Klenk H.-P."/>
            <person name="Labutti K."/>
            <person name="Lapidus A."/>
            <person name="Lindquist E."/>
            <person name="Lipzen A."/>
            <person name="Meier-Kolthoff J.P."/>
            <person name="Ohm R.A."/>
            <person name="Otillar R.P."/>
            <person name="Pangilinan J."/>
            <person name="Peng Y."/>
            <person name="Rokas A."/>
            <person name="Rosa C.A."/>
            <person name="Scheuner C."/>
            <person name="Sibirny A.A."/>
            <person name="Slot J.C."/>
            <person name="Stielow J.B."/>
            <person name="Sun H."/>
            <person name="Kurtzman C.P."/>
            <person name="Blackwell M."/>
            <person name="Grigoriev I.V."/>
            <person name="Jeffries T.W."/>
        </authorList>
    </citation>
    <scope>NUCLEOTIDE SEQUENCE [LARGE SCALE GENOMIC DNA]</scope>
    <source>
        <strain evidence="2">NRRL Y-2460</strain>
    </source>
</reference>
<evidence type="ECO:0000313" key="1">
    <source>
        <dbReference type="EMBL" id="ODV94665.1"/>
    </source>
</evidence>
<dbReference type="STRING" id="669874.A0A1E4TSC6"/>
<proteinExistence type="predicted"/>
<dbReference type="OrthoDB" id="270763at2759"/>
<evidence type="ECO:0000313" key="2">
    <source>
        <dbReference type="Proteomes" id="UP000094236"/>
    </source>
</evidence>
<keyword evidence="2" id="KW-1185">Reference proteome</keyword>
<protein>
    <submittedName>
        <fullName evidence="1">Uncharacterized protein</fullName>
    </submittedName>
</protein>
<dbReference type="Proteomes" id="UP000094236">
    <property type="component" value="Unassembled WGS sequence"/>
</dbReference>
<organism evidence="1 2">
    <name type="scientific">Pachysolen tannophilus NRRL Y-2460</name>
    <dbReference type="NCBI Taxonomy" id="669874"/>
    <lineage>
        <taxon>Eukaryota</taxon>
        <taxon>Fungi</taxon>
        <taxon>Dikarya</taxon>
        <taxon>Ascomycota</taxon>
        <taxon>Saccharomycotina</taxon>
        <taxon>Pichiomycetes</taxon>
        <taxon>Pachysolenaceae</taxon>
        <taxon>Pachysolen</taxon>
    </lineage>
</organism>
<gene>
    <name evidence="1" type="ORF">PACTADRAFT_50527</name>
</gene>
<dbReference type="EMBL" id="KV454015">
    <property type="protein sequence ID" value="ODV94665.1"/>
    <property type="molecule type" value="Genomic_DNA"/>
</dbReference>
<accession>A0A1E4TSC6</accession>
<name>A0A1E4TSC6_PACTA</name>
<sequence length="198" mass="23644">MSSIDSPSSEVYEQQSDVLRETMWRIKHVLSERYHSHNNFINGDKTKLEEYLKDFKQRYLDSEQDVESQDWLDRLERFQYAIFGIPTSFEPDMVIDVNYVKGVRFMGELKFKRFNKDKQDELKDIVEFFSIFEAEPTQKGFDEAYEKIKQYRLTDHKVFTKNFDIELVQAFVENRLQYEVGNGNGNENENENENGKSL</sequence>